<accession>A0A7X9X056</accession>
<dbReference type="GO" id="GO:0016989">
    <property type="term" value="F:sigma factor antagonist activity"/>
    <property type="evidence" value="ECO:0007669"/>
    <property type="project" value="TreeGrafter"/>
</dbReference>
<evidence type="ECO:0000259" key="2">
    <source>
        <dbReference type="Pfam" id="PF04773"/>
    </source>
</evidence>
<keyword evidence="4" id="KW-1185">Reference proteome</keyword>
<keyword evidence="1" id="KW-0472">Membrane</keyword>
<dbReference type="InterPro" id="IPR012373">
    <property type="entry name" value="Ferrdict_sens_TM"/>
</dbReference>
<comment type="caution">
    <text evidence="3">The sequence shown here is derived from an EMBL/GenBank/DDBJ whole genome shotgun (WGS) entry which is preliminary data.</text>
</comment>
<feature type="transmembrane region" description="Helical" evidence="1">
    <location>
        <begin position="76"/>
        <end position="99"/>
    </location>
</feature>
<feature type="domain" description="FecR protein" evidence="2">
    <location>
        <begin position="114"/>
        <end position="202"/>
    </location>
</feature>
<keyword evidence="1" id="KW-0812">Transmembrane</keyword>
<protein>
    <recommendedName>
        <fullName evidence="2">FecR protein domain-containing protein</fullName>
    </recommendedName>
</protein>
<evidence type="ECO:0000256" key="1">
    <source>
        <dbReference type="SAM" id="Phobius"/>
    </source>
</evidence>
<evidence type="ECO:0000313" key="4">
    <source>
        <dbReference type="Proteomes" id="UP000519023"/>
    </source>
</evidence>
<evidence type="ECO:0000313" key="3">
    <source>
        <dbReference type="EMBL" id="NML13140.1"/>
    </source>
</evidence>
<dbReference type="PIRSF" id="PIRSF018266">
    <property type="entry name" value="FecR"/>
    <property type="match status" value="1"/>
</dbReference>
<keyword evidence="1" id="KW-1133">Transmembrane helix</keyword>
<gene>
    <name evidence="3" type="ORF">HHL08_23945</name>
</gene>
<dbReference type="PANTHER" id="PTHR30273:SF2">
    <property type="entry name" value="PROTEIN FECR"/>
    <property type="match status" value="1"/>
</dbReference>
<dbReference type="AlphaFoldDB" id="A0A7X9X056"/>
<organism evidence="3 4">
    <name type="scientific">Sphingobium psychrophilum</name>
    <dbReference type="NCBI Taxonomy" id="2728834"/>
    <lineage>
        <taxon>Bacteria</taxon>
        <taxon>Pseudomonadati</taxon>
        <taxon>Pseudomonadota</taxon>
        <taxon>Alphaproteobacteria</taxon>
        <taxon>Sphingomonadales</taxon>
        <taxon>Sphingomonadaceae</taxon>
        <taxon>Sphingobium</taxon>
    </lineage>
</organism>
<sequence>MDDITPRDRREVEKWVVRMLDDPERHRPGLARWMLEKPGRRALYDRLLGSVENAGQAMSAPALDPLAAVTPRRRQAYFAVAAAALLLALACGAATYFWMPGLYGAGSPAVSGTTLATRLGEVREERLADGSVLTLDTDTQVHVRLSGSERLLKLERGRVRFSVAPNDRPFVVQVADSQVLAAGGVFDVSYRNRVAVNLLKGSLDLRLPGWRENAQPSRLVRLQTGEMLTFSAGQRTVPSVISALPSDGQWTSGVKSFDDVAIRDVIAEANSYSPVQIIVADPAMGERQIFGDIRIRDAENVASAVSTFLGARIDRSRPGQLIIIK</sequence>
<proteinExistence type="predicted"/>
<dbReference type="EMBL" id="JABBFV010000037">
    <property type="protein sequence ID" value="NML13140.1"/>
    <property type="molecule type" value="Genomic_DNA"/>
</dbReference>
<name>A0A7X9X056_9SPHN</name>
<dbReference type="PANTHER" id="PTHR30273">
    <property type="entry name" value="PERIPLASMIC SIGNAL SENSOR AND SIGMA FACTOR ACTIVATOR FECR-RELATED"/>
    <property type="match status" value="1"/>
</dbReference>
<dbReference type="Pfam" id="PF04773">
    <property type="entry name" value="FecR"/>
    <property type="match status" value="1"/>
</dbReference>
<dbReference type="Proteomes" id="UP000519023">
    <property type="component" value="Unassembled WGS sequence"/>
</dbReference>
<dbReference type="InterPro" id="IPR006860">
    <property type="entry name" value="FecR"/>
</dbReference>
<reference evidence="3 4" key="1">
    <citation type="submission" date="2020-04" db="EMBL/GenBank/DDBJ databases">
        <title>Sphingobium sp. AR-3-1 isolated from Arctic soil.</title>
        <authorList>
            <person name="Dahal R.H."/>
            <person name="Chaudhary D.K."/>
        </authorList>
    </citation>
    <scope>NUCLEOTIDE SEQUENCE [LARGE SCALE GENOMIC DNA]</scope>
    <source>
        <strain evidence="3 4">AR-3-1</strain>
    </source>
</reference>
<dbReference type="RefSeq" id="WP_169575426.1">
    <property type="nucleotide sequence ID" value="NZ_JABBFV010000037.1"/>
</dbReference>
<dbReference type="Gene3D" id="2.60.120.1440">
    <property type="match status" value="1"/>
</dbReference>